<proteinExistence type="predicted"/>
<accession>A0AAV4T579</accession>
<organism evidence="1 2">
    <name type="scientific">Caerostris extrusa</name>
    <name type="common">Bark spider</name>
    <name type="synonym">Caerostris bankana</name>
    <dbReference type="NCBI Taxonomy" id="172846"/>
    <lineage>
        <taxon>Eukaryota</taxon>
        <taxon>Metazoa</taxon>
        <taxon>Ecdysozoa</taxon>
        <taxon>Arthropoda</taxon>
        <taxon>Chelicerata</taxon>
        <taxon>Arachnida</taxon>
        <taxon>Araneae</taxon>
        <taxon>Araneomorphae</taxon>
        <taxon>Entelegynae</taxon>
        <taxon>Araneoidea</taxon>
        <taxon>Araneidae</taxon>
        <taxon>Caerostris</taxon>
    </lineage>
</organism>
<evidence type="ECO:0000313" key="2">
    <source>
        <dbReference type="Proteomes" id="UP001054945"/>
    </source>
</evidence>
<protein>
    <submittedName>
        <fullName evidence="1">Uncharacterized protein</fullName>
    </submittedName>
</protein>
<evidence type="ECO:0000313" key="1">
    <source>
        <dbReference type="EMBL" id="GIY39920.1"/>
    </source>
</evidence>
<dbReference type="EMBL" id="BPLR01010530">
    <property type="protein sequence ID" value="GIY39920.1"/>
    <property type="molecule type" value="Genomic_DNA"/>
</dbReference>
<keyword evidence="2" id="KW-1185">Reference proteome</keyword>
<comment type="caution">
    <text evidence="1">The sequence shown here is derived from an EMBL/GenBank/DDBJ whole genome shotgun (WGS) entry which is preliminary data.</text>
</comment>
<gene>
    <name evidence="1" type="ORF">CEXT_567761</name>
</gene>
<name>A0AAV4T579_CAEEX</name>
<sequence length="82" mass="9663">MSNTLRDSWRPESGCSFKHPWAKSLVEVKCSERRDLISQKLRLVDSDNILNFRRRASLFELLLPHLGRKINRLYIISETSMC</sequence>
<dbReference type="AlphaFoldDB" id="A0AAV4T579"/>
<reference evidence="1 2" key="1">
    <citation type="submission" date="2021-06" db="EMBL/GenBank/DDBJ databases">
        <title>Caerostris extrusa draft genome.</title>
        <authorList>
            <person name="Kono N."/>
            <person name="Arakawa K."/>
        </authorList>
    </citation>
    <scope>NUCLEOTIDE SEQUENCE [LARGE SCALE GENOMIC DNA]</scope>
</reference>
<dbReference type="Proteomes" id="UP001054945">
    <property type="component" value="Unassembled WGS sequence"/>
</dbReference>